<evidence type="ECO:0000259" key="4">
    <source>
        <dbReference type="PROSITE" id="PS50014"/>
    </source>
</evidence>
<dbReference type="InterPro" id="IPR001487">
    <property type="entry name" value="Bromodomain"/>
</dbReference>
<gene>
    <name evidence="6" type="ORF">CONLIGDRAFT_260341</name>
</gene>
<dbReference type="PROSITE" id="PS50014">
    <property type="entry name" value="BROMODOMAIN_2"/>
    <property type="match status" value="1"/>
</dbReference>
<dbReference type="OrthoDB" id="21449at2759"/>
<feature type="compositionally biased region" description="Low complexity" evidence="3">
    <location>
        <begin position="252"/>
        <end position="272"/>
    </location>
</feature>
<dbReference type="InterPro" id="IPR036427">
    <property type="entry name" value="Bromodomain-like_sf"/>
</dbReference>
<dbReference type="AlphaFoldDB" id="A0A1J7IWX9"/>
<organism evidence="6 7">
    <name type="scientific">Coniochaeta ligniaria NRRL 30616</name>
    <dbReference type="NCBI Taxonomy" id="1408157"/>
    <lineage>
        <taxon>Eukaryota</taxon>
        <taxon>Fungi</taxon>
        <taxon>Dikarya</taxon>
        <taxon>Ascomycota</taxon>
        <taxon>Pezizomycotina</taxon>
        <taxon>Sordariomycetes</taxon>
        <taxon>Sordariomycetidae</taxon>
        <taxon>Coniochaetales</taxon>
        <taxon>Coniochaetaceae</taxon>
        <taxon>Coniochaeta</taxon>
    </lineage>
</organism>
<dbReference type="PRINTS" id="PR00503">
    <property type="entry name" value="BROMODOMAIN"/>
</dbReference>
<dbReference type="GO" id="GO:0006338">
    <property type="term" value="P:chromatin remodeling"/>
    <property type="evidence" value="ECO:0007669"/>
    <property type="project" value="TreeGrafter"/>
</dbReference>
<dbReference type="SUPFAM" id="SSF54695">
    <property type="entry name" value="POZ domain"/>
    <property type="match status" value="1"/>
</dbReference>
<dbReference type="SMART" id="SM00297">
    <property type="entry name" value="BROMO"/>
    <property type="match status" value="1"/>
</dbReference>
<feature type="region of interest" description="Disordered" evidence="3">
    <location>
        <begin position="234"/>
        <end position="294"/>
    </location>
</feature>
<dbReference type="Proteomes" id="UP000182658">
    <property type="component" value="Unassembled WGS sequence"/>
</dbReference>
<accession>A0A1J7IWX9</accession>
<dbReference type="InterPro" id="IPR050935">
    <property type="entry name" value="Bromo_chromatin_reader"/>
</dbReference>
<dbReference type="GO" id="GO:0000785">
    <property type="term" value="C:chromatin"/>
    <property type="evidence" value="ECO:0007669"/>
    <property type="project" value="TreeGrafter"/>
</dbReference>
<feature type="domain" description="BTB" evidence="5">
    <location>
        <begin position="29"/>
        <end position="100"/>
    </location>
</feature>
<dbReference type="InParanoid" id="A0A1J7IWX9"/>
<dbReference type="PANTHER" id="PTHR22880">
    <property type="entry name" value="FALZ-RELATED BROMODOMAIN-CONTAINING PROTEINS"/>
    <property type="match status" value="1"/>
</dbReference>
<dbReference type="EMBL" id="KV875095">
    <property type="protein sequence ID" value="OIW32199.1"/>
    <property type="molecule type" value="Genomic_DNA"/>
</dbReference>
<dbReference type="STRING" id="1408157.A0A1J7IWX9"/>
<dbReference type="Gene3D" id="1.20.920.10">
    <property type="entry name" value="Bromodomain-like"/>
    <property type="match status" value="1"/>
</dbReference>
<proteinExistence type="predicted"/>
<evidence type="ECO:0000313" key="7">
    <source>
        <dbReference type="Proteomes" id="UP000182658"/>
    </source>
</evidence>
<keyword evidence="1 2" id="KW-0103">Bromodomain</keyword>
<keyword evidence="7" id="KW-1185">Reference proteome</keyword>
<evidence type="ECO:0000313" key="6">
    <source>
        <dbReference type="EMBL" id="OIW32199.1"/>
    </source>
</evidence>
<name>A0A1J7IWX9_9PEZI</name>
<evidence type="ECO:0000256" key="3">
    <source>
        <dbReference type="SAM" id="MobiDB-lite"/>
    </source>
</evidence>
<dbReference type="GO" id="GO:0005634">
    <property type="term" value="C:nucleus"/>
    <property type="evidence" value="ECO:0007669"/>
    <property type="project" value="TreeGrafter"/>
</dbReference>
<dbReference type="Gene3D" id="3.30.710.10">
    <property type="entry name" value="Potassium Channel Kv1.1, Chain A"/>
    <property type="match status" value="1"/>
</dbReference>
<sequence length="419" mass="47118">MSDDGRNGEPVMAGSIKAPEFSWLKPHHEFVIILVGPDEEPFGIQLNFLCARSEYYRQYFLDPQNSDESIERIVKLPDTIPEVFGYVQNYMFTGQVFPNLDHMPSYEVLIGVWKLGWNLKIEGLCDSTLEAMAECRRITQRIPATPLLVQVWQDTPEGSTIRKLLLSWAAEYMRSSQSRAEFARSLPQEVLSELVVAMSSLDSPPIVQVNNPPPVAQPQPRAGAVHYIATDEDDAGQGHASKKQRRQTDVLPRPTAAAVPKTTAAKKPGPRASLPNPKPPVRRRGGAAAANPANHTTAQKLNFCADLLTRMLSGPGFWTRLVGPFKEPVDPVQDGVPDYFDKVTKPMDLGTMKGKMDRGEYTNEEEFLSDMNQIFSNCYTYWSKKDPMWAACEKLQKSFEDKYSNMTRWIAKMEGDEDQ</sequence>
<dbReference type="InterPro" id="IPR011333">
    <property type="entry name" value="SKP1/BTB/POZ_sf"/>
</dbReference>
<evidence type="ECO:0000256" key="1">
    <source>
        <dbReference type="ARBA" id="ARBA00023117"/>
    </source>
</evidence>
<dbReference type="SUPFAM" id="SSF47370">
    <property type="entry name" value="Bromodomain"/>
    <property type="match status" value="1"/>
</dbReference>
<dbReference type="InterPro" id="IPR000210">
    <property type="entry name" value="BTB/POZ_dom"/>
</dbReference>
<dbReference type="PANTHER" id="PTHR22880:SF225">
    <property type="entry name" value="BROMODOMAIN-CONTAINING PROTEIN BET-1-RELATED"/>
    <property type="match status" value="1"/>
</dbReference>
<dbReference type="GO" id="GO:0006355">
    <property type="term" value="P:regulation of DNA-templated transcription"/>
    <property type="evidence" value="ECO:0007669"/>
    <property type="project" value="TreeGrafter"/>
</dbReference>
<protein>
    <submittedName>
        <fullName evidence="6">Bromodomain-containing protein</fullName>
    </submittedName>
</protein>
<evidence type="ECO:0000259" key="5">
    <source>
        <dbReference type="PROSITE" id="PS50097"/>
    </source>
</evidence>
<reference evidence="6 7" key="1">
    <citation type="submission" date="2016-10" db="EMBL/GenBank/DDBJ databases">
        <title>Draft genome sequence of Coniochaeta ligniaria NRRL30616, a lignocellulolytic fungus for bioabatement of inhibitors in plant biomass hydrolysates.</title>
        <authorList>
            <consortium name="DOE Joint Genome Institute"/>
            <person name="Jimenez D.J."/>
            <person name="Hector R.E."/>
            <person name="Riley R."/>
            <person name="Sun H."/>
            <person name="Grigoriev I.V."/>
            <person name="Van Elsas J.D."/>
            <person name="Nichols N.N."/>
        </authorList>
    </citation>
    <scope>NUCLEOTIDE SEQUENCE [LARGE SCALE GENOMIC DNA]</scope>
    <source>
        <strain evidence="6 7">NRRL 30616</strain>
    </source>
</reference>
<feature type="domain" description="Bromo" evidence="4">
    <location>
        <begin position="324"/>
        <end position="389"/>
    </location>
</feature>
<evidence type="ECO:0000256" key="2">
    <source>
        <dbReference type="PROSITE-ProRule" id="PRU00035"/>
    </source>
</evidence>
<dbReference type="Pfam" id="PF00439">
    <property type="entry name" value="Bromodomain"/>
    <property type="match status" value="1"/>
</dbReference>
<dbReference type="PROSITE" id="PS50097">
    <property type="entry name" value="BTB"/>
    <property type="match status" value="1"/>
</dbReference>